<feature type="non-terminal residue" evidence="1">
    <location>
        <position position="1"/>
    </location>
</feature>
<accession>A0A0H2TVT7</accession>
<organism evidence="1">
    <name type="scientific">Magnaporthiopsis poae (strain ATCC 64411 / 73-15)</name>
    <name type="common">Kentucky bluegrass fungus</name>
    <name type="synonym">Magnaporthe poae</name>
    <dbReference type="NCBI Taxonomy" id="644358"/>
    <lineage>
        <taxon>Eukaryota</taxon>
        <taxon>Fungi</taxon>
        <taxon>Dikarya</taxon>
        <taxon>Ascomycota</taxon>
        <taxon>Pezizomycotina</taxon>
        <taxon>Sordariomycetes</taxon>
        <taxon>Sordariomycetidae</taxon>
        <taxon>Magnaporthales</taxon>
        <taxon>Magnaporthaceae</taxon>
        <taxon>Magnaporthiopsis</taxon>
    </lineage>
</organism>
<evidence type="ECO:0000313" key="1">
    <source>
        <dbReference type="EMBL" id="KLU85711.1"/>
    </source>
</evidence>
<sequence>ERVASGPALANQVHNYQGGGCTSSFCFPAQTAKSQIERVTRRFCDVNIIPDPPMGIGEAAIKLAWLRCRPPTVAPVAGLLGETATGREMSIRSWTLALGQMDGQYPHQAKLRRASGGGQVRQLSFLRVWAPRRPAADACSINHRKAGRKTLRYITDARLWRGRGHGKNPSALDRFCEDAERRDAKNAVQAERLSVQPSDL</sequence>
<dbReference type="EMBL" id="GL876968">
    <property type="protein sequence ID" value="KLU85711.1"/>
    <property type="molecule type" value="Genomic_DNA"/>
</dbReference>
<proteinExistence type="predicted"/>
<gene>
    <name evidence="1" type="ORF">MAPG_04732</name>
</gene>
<dbReference type="AlphaFoldDB" id="A0A0H2TVT7"/>
<name>A0A0H2TVT7_MAGP6</name>
<reference evidence="1" key="2">
    <citation type="submission" date="2011-03" db="EMBL/GenBank/DDBJ databases">
        <title>Annotation of Magnaporthe poae ATCC 64411.</title>
        <authorList>
            <person name="Ma L.-J."/>
            <person name="Dead R."/>
            <person name="Young S.K."/>
            <person name="Zeng Q."/>
            <person name="Gargeya S."/>
            <person name="Fitzgerald M."/>
            <person name="Haas B."/>
            <person name="Abouelleil A."/>
            <person name="Alvarado L."/>
            <person name="Arachchi H.M."/>
            <person name="Berlin A."/>
            <person name="Brown A."/>
            <person name="Chapman S.B."/>
            <person name="Chen Z."/>
            <person name="Dunbar C."/>
            <person name="Freedman E."/>
            <person name="Gearin G."/>
            <person name="Gellesch M."/>
            <person name="Goldberg J."/>
            <person name="Griggs A."/>
            <person name="Gujja S."/>
            <person name="Heiman D."/>
            <person name="Howarth C."/>
            <person name="Larson L."/>
            <person name="Lui A."/>
            <person name="MacDonald P.J.P."/>
            <person name="Mehta T."/>
            <person name="Montmayeur A."/>
            <person name="Murphy C."/>
            <person name="Neiman D."/>
            <person name="Pearson M."/>
            <person name="Priest M."/>
            <person name="Roberts A."/>
            <person name="Saif S."/>
            <person name="Shea T."/>
            <person name="Shenoy N."/>
            <person name="Sisk P."/>
            <person name="Stolte C."/>
            <person name="Sykes S."/>
            <person name="Yandava C."/>
            <person name="Wortman J."/>
            <person name="Nusbaum C."/>
            <person name="Birren B."/>
        </authorList>
    </citation>
    <scope>NUCLEOTIDE SEQUENCE</scope>
    <source>
        <strain evidence="1">ATCC 64411</strain>
    </source>
</reference>
<reference evidence="1" key="1">
    <citation type="submission" date="2010-05" db="EMBL/GenBank/DDBJ databases">
        <title>The Genome Sequence of Magnaporthe poae strain ATCC 64411.</title>
        <authorList>
            <consortium name="The Broad Institute Genome Sequencing Platform"/>
            <consortium name="Broad Institute Genome Sequencing Center for Infectious Disease"/>
            <person name="Ma L.-J."/>
            <person name="Dead R."/>
            <person name="Young S."/>
            <person name="Zeng Q."/>
            <person name="Koehrsen M."/>
            <person name="Alvarado L."/>
            <person name="Berlin A."/>
            <person name="Chapman S.B."/>
            <person name="Chen Z."/>
            <person name="Freedman E."/>
            <person name="Gellesch M."/>
            <person name="Goldberg J."/>
            <person name="Griggs A."/>
            <person name="Gujja S."/>
            <person name="Heilman E.R."/>
            <person name="Heiman D."/>
            <person name="Hepburn T."/>
            <person name="Howarth C."/>
            <person name="Jen D."/>
            <person name="Larson L."/>
            <person name="Mehta T."/>
            <person name="Neiman D."/>
            <person name="Pearson M."/>
            <person name="Roberts A."/>
            <person name="Saif S."/>
            <person name="Shea T."/>
            <person name="Shenoy N."/>
            <person name="Sisk P."/>
            <person name="Stolte C."/>
            <person name="Sykes S."/>
            <person name="Walk T."/>
            <person name="White J."/>
            <person name="Yandava C."/>
            <person name="Haas B."/>
            <person name="Nusbaum C."/>
            <person name="Birren B."/>
        </authorList>
    </citation>
    <scope>NUCLEOTIDE SEQUENCE</scope>
    <source>
        <strain evidence="1">ATCC 64411</strain>
    </source>
</reference>
<dbReference type="VEuPathDB" id="FungiDB:MAPG_04732"/>
<protein>
    <submittedName>
        <fullName evidence="1">Uncharacterized protein</fullName>
    </submittedName>
</protein>